<evidence type="ECO:0000313" key="10">
    <source>
        <dbReference type="Proteomes" id="UP000514720"/>
    </source>
</evidence>
<comment type="subcellular location">
    <subcellularLocation>
        <location evidence="5 6">Cytoplasm</location>
    </subcellularLocation>
</comment>
<proteinExistence type="inferred from homology"/>
<keyword evidence="3 5" id="KW-0378">Hydrolase</keyword>
<keyword evidence="10" id="KW-1185">Reference proteome</keyword>
<evidence type="ECO:0000256" key="2">
    <source>
        <dbReference type="ARBA" id="ARBA00022722"/>
    </source>
</evidence>
<dbReference type="KEGG" id="xcl:G4Z02_07995"/>
<dbReference type="GO" id="GO:0008855">
    <property type="term" value="F:exodeoxyribonuclease VII activity"/>
    <property type="evidence" value="ECO:0007669"/>
    <property type="project" value="UniProtKB-UniRule"/>
</dbReference>
<dbReference type="Pfam" id="PF02601">
    <property type="entry name" value="Exonuc_VII_L"/>
    <property type="match status" value="1"/>
</dbReference>
<dbReference type="Pfam" id="PF13742">
    <property type="entry name" value="tRNA_anti_2"/>
    <property type="match status" value="1"/>
</dbReference>
<dbReference type="InterPro" id="IPR025824">
    <property type="entry name" value="OB-fold_nuc-bd_dom"/>
</dbReference>
<evidence type="ECO:0000256" key="6">
    <source>
        <dbReference type="RuleBase" id="RU004355"/>
    </source>
</evidence>
<feature type="domain" description="Exonuclease VII large subunit C-terminal" evidence="7">
    <location>
        <begin position="125"/>
        <end position="416"/>
    </location>
</feature>
<evidence type="ECO:0000256" key="4">
    <source>
        <dbReference type="ARBA" id="ARBA00022839"/>
    </source>
</evidence>
<organism evidence="9 10">
    <name type="scientific">Candidatus Xianfuyuplasma coldseepsis</name>
    <dbReference type="NCBI Taxonomy" id="2782163"/>
    <lineage>
        <taxon>Bacteria</taxon>
        <taxon>Bacillati</taxon>
        <taxon>Mycoplasmatota</taxon>
        <taxon>Mollicutes</taxon>
        <taxon>Candidatus Izemoplasmatales</taxon>
        <taxon>Candidatus Izemoplasmataceae</taxon>
        <taxon>Candidatus Xianfuyuplasma</taxon>
    </lineage>
</organism>
<evidence type="ECO:0000256" key="3">
    <source>
        <dbReference type="ARBA" id="ARBA00022801"/>
    </source>
</evidence>
<dbReference type="EMBL" id="CP048914">
    <property type="protein sequence ID" value="QMS85685.1"/>
    <property type="molecule type" value="Genomic_DNA"/>
</dbReference>
<sequence>MDDKRYLTVTALTKYIKYKFDQDAHLKNVLLKGEISNFKHHSRGHFYFTLKDEKAQISAIMFASNSKKVPFQVQDGMSVLVEGNISVYESSGNYQIYVQTMTEDGLGNLYVAYEQLKKKLSEEGLFDDTHKQPIPRFPKTIAVLTSPTGAAVRDIIHIVNRRFPLTKIIIYPTLVQGEYAKDNIVQNIEQVNRDQLADVIILGRGGGSIEDLWPFNEEQVAYAIYKSMIPIISSVGHETDFTISDFVADLRAPTPSGGAEIAVPNQVDIVAYINQMNEQMRLSLKRLLDRKKQSLTHIKSHYIFQDPLRLTEHKNRRLDHLVDKLSLLHPGKRLEQAQKDTRKLTQQLIDSMKRIYKDKEYKYHIAINKLDLVNPLHIMKKGYTIVAKDGEIIKSVSQLDVGEHLTLRMNDGVAETTVTSVRKDKDYE</sequence>
<keyword evidence="1 5" id="KW-0963">Cytoplasm</keyword>
<dbReference type="RefSeq" id="WP_258877490.1">
    <property type="nucleotide sequence ID" value="NZ_CP048914.1"/>
</dbReference>
<protein>
    <recommendedName>
        <fullName evidence="5">Exodeoxyribonuclease 7 large subunit</fullName>
        <ecNumber evidence="5">3.1.11.6</ecNumber>
    </recommendedName>
    <alternativeName>
        <fullName evidence="5">Exodeoxyribonuclease VII large subunit</fullName>
        <shortName evidence="5">Exonuclease VII large subunit</shortName>
    </alternativeName>
</protein>
<gene>
    <name evidence="5" type="primary">xseA</name>
    <name evidence="9" type="ORF">G4Z02_07995</name>
</gene>
<evidence type="ECO:0000259" key="7">
    <source>
        <dbReference type="Pfam" id="PF02601"/>
    </source>
</evidence>
<comment type="similarity">
    <text evidence="5 6">Belongs to the XseA family.</text>
</comment>
<comment type="catalytic activity">
    <reaction evidence="5 6">
        <text>Exonucleolytic cleavage in either 5'- to 3'- or 3'- to 5'-direction to yield nucleoside 5'-phosphates.</text>
        <dbReference type="EC" id="3.1.11.6"/>
    </reaction>
</comment>
<evidence type="ECO:0000313" key="9">
    <source>
        <dbReference type="EMBL" id="QMS85685.1"/>
    </source>
</evidence>
<reference evidence="9 10" key="1">
    <citation type="submission" date="2020-02" db="EMBL/GenBank/DDBJ databases">
        <authorList>
            <person name="Zheng R.K."/>
            <person name="Sun C.M."/>
        </authorList>
    </citation>
    <scope>NUCLEOTIDE SEQUENCE [LARGE SCALE GENOMIC DNA]</scope>
    <source>
        <strain evidence="10">zrk13</strain>
    </source>
</reference>
<keyword evidence="4 5" id="KW-0269">Exonuclease</keyword>
<dbReference type="PANTHER" id="PTHR30008:SF0">
    <property type="entry name" value="EXODEOXYRIBONUCLEASE 7 LARGE SUBUNIT"/>
    <property type="match status" value="1"/>
</dbReference>
<accession>A0A7L7KSV4</accession>
<dbReference type="PANTHER" id="PTHR30008">
    <property type="entry name" value="EXODEOXYRIBONUCLEASE 7 LARGE SUBUNIT"/>
    <property type="match status" value="1"/>
</dbReference>
<evidence type="ECO:0000256" key="5">
    <source>
        <dbReference type="HAMAP-Rule" id="MF_00378"/>
    </source>
</evidence>
<dbReference type="GO" id="GO:0006308">
    <property type="term" value="P:DNA catabolic process"/>
    <property type="evidence" value="ECO:0007669"/>
    <property type="project" value="UniProtKB-UniRule"/>
</dbReference>
<dbReference type="Proteomes" id="UP000514720">
    <property type="component" value="Chromosome"/>
</dbReference>
<dbReference type="InterPro" id="IPR003753">
    <property type="entry name" value="Exonuc_VII_L"/>
</dbReference>
<feature type="domain" description="OB-fold nucleic acid binding" evidence="8">
    <location>
        <begin position="7"/>
        <end position="101"/>
    </location>
</feature>
<name>A0A7L7KSV4_9MOLU</name>
<evidence type="ECO:0000256" key="1">
    <source>
        <dbReference type="ARBA" id="ARBA00022490"/>
    </source>
</evidence>
<dbReference type="GO" id="GO:0005737">
    <property type="term" value="C:cytoplasm"/>
    <property type="evidence" value="ECO:0007669"/>
    <property type="project" value="UniProtKB-SubCell"/>
</dbReference>
<dbReference type="NCBIfam" id="TIGR00237">
    <property type="entry name" value="xseA"/>
    <property type="match status" value="1"/>
</dbReference>
<evidence type="ECO:0000259" key="8">
    <source>
        <dbReference type="Pfam" id="PF13742"/>
    </source>
</evidence>
<comment type="function">
    <text evidence="5">Bidirectionally degrades single-stranded DNA into large acid-insoluble oligonucleotides, which are then degraded further into small acid-soluble oligonucleotides.</text>
</comment>
<dbReference type="EC" id="3.1.11.6" evidence="5"/>
<dbReference type="GO" id="GO:0003676">
    <property type="term" value="F:nucleic acid binding"/>
    <property type="evidence" value="ECO:0007669"/>
    <property type="project" value="InterPro"/>
</dbReference>
<keyword evidence="2 5" id="KW-0540">Nuclease</keyword>
<comment type="subunit">
    <text evidence="5">Heterooligomer composed of large and small subunits.</text>
</comment>
<dbReference type="InterPro" id="IPR020579">
    <property type="entry name" value="Exonuc_VII_lsu_C"/>
</dbReference>
<dbReference type="AlphaFoldDB" id="A0A7L7KSV4"/>
<dbReference type="GO" id="GO:0009318">
    <property type="term" value="C:exodeoxyribonuclease VII complex"/>
    <property type="evidence" value="ECO:0007669"/>
    <property type="project" value="UniProtKB-UniRule"/>
</dbReference>
<dbReference type="CDD" id="cd04489">
    <property type="entry name" value="ExoVII_LU_OBF"/>
    <property type="match status" value="1"/>
</dbReference>
<dbReference type="HAMAP" id="MF_00378">
    <property type="entry name" value="Exonuc_7_L"/>
    <property type="match status" value="1"/>
</dbReference>